<protein>
    <submittedName>
        <fullName evidence="5">Cyclopropane-fatty-acyl-phospholipid synthase</fullName>
    </submittedName>
</protein>
<dbReference type="Pfam" id="PF13847">
    <property type="entry name" value="Methyltransf_31"/>
    <property type="match status" value="1"/>
</dbReference>
<evidence type="ECO:0000256" key="2">
    <source>
        <dbReference type="ARBA" id="ARBA00022679"/>
    </source>
</evidence>
<evidence type="ECO:0000256" key="1">
    <source>
        <dbReference type="ARBA" id="ARBA00022603"/>
    </source>
</evidence>
<accession>A0A212LA83</accession>
<sequence length="275" mass="31316">MPLTMRTFEELWVDYQPERTGMADFWNKRAPSFNDHIRGDASREHRRLLVEHIARKAGLDPSASVLDIGCGPGSHALEMAPLVGRVEGFDIAPAMIELARENAARDGCANAHFQVLDWGTADLDALRWRNRFQLVLASRTPAVNDKAALEKMVAASCGSCCIISQIDTRHSVRDQLKPLVDWDAHKERVSRSFYCAFNLLWLMGYYPEVEYMDRAWESDSSLEEAELIYLRYFESMGPLTPQQKESLTRRLAELSSDGRVQESVQTKVALMFWTK</sequence>
<reference evidence="5" key="1">
    <citation type="submission" date="2016-08" db="EMBL/GenBank/DDBJ databases">
        <authorList>
            <person name="Seilhamer J.J."/>
        </authorList>
    </citation>
    <scope>NUCLEOTIDE SEQUENCE</scope>
    <source>
        <strain evidence="5">86-1</strain>
    </source>
</reference>
<evidence type="ECO:0000256" key="3">
    <source>
        <dbReference type="ARBA" id="ARBA00022691"/>
    </source>
</evidence>
<keyword evidence="2" id="KW-0808">Transferase</keyword>
<evidence type="ECO:0000313" key="5">
    <source>
        <dbReference type="EMBL" id="SCM74418.1"/>
    </source>
</evidence>
<keyword evidence="1" id="KW-0489">Methyltransferase</keyword>
<dbReference type="EMBL" id="FMJC01000002">
    <property type="protein sequence ID" value="SCM74418.1"/>
    <property type="molecule type" value="Genomic_DNA"/>
</dbReference>
<organism evidence="5">
    <name type="scientific">uncultured Desulfovibrio sp</name>
    <dbReference type="NCBI Taxonomy" id="167968"/>
    <lineage>
        <taxon>Bacteria</taxon>
        <taxon>Pseudomonadati</taxon>
        <taxon>Thermodesulfobacteriota</taxon>
        <taxon>Desulfovibrionia</taxon>
        <taxon>Desulfovibrionales</taxon>
        <taxon>Desulfovibrionaceae</taxon>
        <taxon>Desulfovibrio</taxon>
        <taxon>environmental samples</taxon>
    </lineage>
</organism>
<feature type="domain" description="Methyltransferase" evidence="4">
    <location>
        <begin position="60"/>
        <end position="167"/>
    </location>
</feature>
<dbReference type="Gene3D" id="3.40.50.150">
    <property type="entry name" value="Vaccinia Virus protein VP39"/>
    <property type="match status" value="1"/>
</dbReference>
<dbReference type="PANTHER" id="PTHR43464:SF19">
    <property type="entry name" value="UBIQUINONE BIOSYNTHESIS O-METHYLTRANSFERASE, MITOCHONDRIAL"/>
    <property type="match status" value="1"/>
</dbReference>
<gene>
    <name evidence="5" type="ORF">KL86DES1_21926</name>
</gene>
<dbReference type="GO" id="GO:0032259">
    <property type="term" value="P:methylation"/>
    <property type="evidence" value="ECO:0007669"/>
    <property type="project" value="UniProtKB-KW"/>
</dbReference>
<dbReference type="PANTHER" id="PTHR43464">
    <property type="entry name" value="METHYLTRANSFERASE"/>
    <property type="match status" value="1"/>
</dbReference>
<dbReference type="CDD" id="cd02440">
    <property type="entry name" value="AdoMet_MTases"/>
    <property type="match status" value="1"/>
</dbReference>
<name>A0A212LA83_9BACT</name>
<dbReference type="InterPro" id="IPR025714">
    <property type="entry name" value="Methyltranfer_dom"/>
</dbReference>
<dbReference type="RefSeq" id="WP_179981152.1">
    <property type="nucleotide sequence ID" value="NZ_LT608333.1"/>
</dbReference>
<evidence type="ECO:0000259" key="4">
    <source>
        <dbReference type="Pfam" id="PF13847"/>
    </source>
</evidence>
<keyword evidence="3" id="KW-0949">S-adenosyl-L-methionine</keyword>
<proteinExistence type="predicted"/>
<dbReference type="SUPFAM" id="SSF53335">
    <property type="entry name" value="S-adenosyl-L-methionine-dependent methyltransferases"/>
    <property type="match status" value="1"/>
</dbReference>
<dbReference type="InterPro" id="IPR029063">
    <property type="entry name" value="SAM-dependent_MTases_sf"/>
</dbReference>
<dbReference type="GO" id="GO:0008168">
    <property type="term" value="F:methyltransferase activity"/>
    <property type="evidence" value="ECO:0007669"/>
    <property type="project" value="UniProtKB-KW"/>
</dbReference>
<dbReference type="AlphaFoldDB" id="A0A212LA83"/>